<sequence length="58" mass="6625">MAKTIAEFVIRRWIDTNFFPGSVKVLIEGNTAKITDKNGDTAVLIYNKETNEVYMLDE</sequence>
<evidence type="ECO:0000313" key="1">
    <source>
        <dbReference type="EMBL" id="GAA6410563.1"/>
    </source>
</evidence>
<organism evidence="1 2">
    <name type="scientific">Blautia hominis</name>
    <dbReference type="NCBI Taxonomy" id="2025493"/>
    <lineage>
        <taxon>Bacteria</taxon>
        <taxon>Bacillati</taxon>
        <taxon>Bacillota</taxon>
        <taxon>Clostridia</taxon>
        <taxon>Lachnospirales</taxon>
        <taxon>Lachnospiraceae</taxon>
        <taxon>Blautia</taxon>
    </lineage>
</organism>
<accession>A0ABQ0BGG9</accession>
<dbReference type="Proteomes" id="UP001600943">
    <property type="component" value="Unassembled WGS sequence"/>
</dbReference>
<dbReference type="EMBL" id="BAABYW010000001">
    <property type="protein sequence ID" value="GAA6410563.1"/>
    <property type="molecule type" value="Genomic_DNA"/>
</dbReference>
<keyword evidence="2" id="KW-1185">Reference proteome</keyword>
<evidence type="ECO:0008006" key="3">
    <source>
        <dbReference type="Google" id="ProtNLM"/>
    </source>
</evidence>
<reference evidence="1 2" key="1">
    <citation type="submission" date="2024-04" db="EMBL/GenBank/DDBJ databases">
        <title>Defined microbial consortia suppress multidrug-resistant proinflammatory Enterobacteriaceae via ecological control.</title>
        <authorList>
            <person name="Furuichi M."/>
            <person name="Kawaguchi T."/>
            <person name="Pust M."/>
            <person name="Yasuma K."/>
            <person name="Plichta D."/>
            <person name="Hasegawa N."/>
            <person name="Ohya T."/>
            <person name="Bhattarai S."/>
            <person name="Sasajima S."/>
            <person name="Aoto Y."/>
            <person name="Tuganbaev T."/>
            <person name="Yaginuma M."/>
            <person name="Ueda M."/>
            <person name="Okahashi N."/>
            <person name="Amafuji K."/>
            <person name="Kiridooshi Y."/>
            <person name="Sugita K."/>
            <person name="Strazar M."/>
            <person name="Skelly A."/>
            <person name="Suda W."/>
            <person name="Hattori M."/>
            <person name="Nakamoto N."/>
            <person name="Caballero S."/>
            <person name="Norman J."/>
            <person name="Olle B."/>
            <person name="Tanoue T."/>
            <person name="Arita M."/>
            <person name="Bucci V."/>
            <person name="Atarashi K."/>
            <person name="Xavier R."/>
            <person name="Honda K."/>
        </authorList>
    </citation>
    <scope>NUCLEOTIDE SEQUENCE [LARGE SCALE GENOMIC DNA]</scope>
    <source>
        <strain evidence="2">k04-0078-D8-1</strain>
    </source>
</reference>
<gene>
    <name evidence="1" type="ORF">K040078D81_46800</name>
</gene>
<protein>
    <recommendedName>
        <fullName evidence="3">Xylan 1,4-beta-xylosidase</fullName>
    </recommendedName>
</protein>
<name>A0ABQ0BGG9_9FIRM</name>
<proteinExistence type="predicted"/>
<evidence type="ECO:0000313" key="2">
    <source>
        <dbReference type="Proteomes" id="UP001600943"/>
    </source>
</evidence>
<dbReference type="RefSeq" id="WP_289070655.1">
    <property type="nucleotide sequence ID" value="NZ_BAABYW010000001.1"/>
</dbReference>
<comment type="caution">
    <text evidence="1">The sequence shown here is derived from an EMBL/GenBank/DDBJ whole genome shotgun (WGS) entry which is preliminary data.</text>
</comment>